<organism evidence="10 11">
    <name type="scientific">Pseudonocardia sulfidoxydans NBRC 16205</name>
    <dbReference type="NCBI Taxonomy" id="1223511"/>
    <lineage>
        <taxon>Bacteria</taxon>
        <taxon>Bacillati</taxon>
        <taxon>Actinomycetota</taxon>
        <taxon>Actinomycetes</taxon>
        <taxon>Pseudonocardiales</taxon>
        <taxon>Pseudonocardiaceae</taxon>
        <taxon>Pseudonocardia</taxon>
    </lineage>
</organism>
<evidence type="ECO:0000256" key="7">
    <source>
        <dbReference type="ARBA" id="ARBA00038093"/>
    </source>
</evidence>
<evidence type="ECO:0000256" key="4">
    <source>
        <dbReference type="ARBA" id="ARBA00022723"/>
    </source>
</evidence>
<reference evidence="10 11" key="1">
    <citation type="submission" date="2019-07" db="EMBL/GenBank/DDBJ databases">
        <title>Whole genome shotgun sequence of Pseudonocardia sulfidoxydans NBRC 16205.</title>
        <authorList>
            <person name="Hosoyama A."/>
            <person name="Uohara A."/>
            <person name="Ohji S."/>
            <person name="Ichikawa N."/>
        </authorList>
    </citation>
    <scope>NUCLEOTIDE SEQUENCE [LARGE SCALE GENOMIC DNA]</scope>
    <source>
        <strain evidence="10 11">NBRC 16205</strain>
    </source>
</reference>
<dbReference type="GO" id="GO:0090729">
    <property type="term" value="F:toxin activity"/>
    <property type="evidence" value="ECO:0007669"/>
    <property type="project" value="UniProtKB-KW"/>
</dbReference>
<dbReference type="Pfam" id="PF01850">
    <property type="entry name" value="PIN"/>
    <property type="match status" value="1"/>
</dbReference>
<dbReference type="Proteomes" id="UP000321685">
    <property type="component" value="Unassembled WGS sequence"/>
</dbReference>
<dbReference type="EMBL" id="BJVJ01000072">
    <property type="protein sequence ID" value="GEL26030.1"/>
    <property type="molecule type" value="Genomic_DNA"/>
</dbReference>
<keyword evidence="4 8" id="KW-0479">Metal-binding</keyword>
<keyword evidence="2 8" id="KW-1277">Toxin-antitoxin system</keyword>
<dbReference type="InterPro" id="IPR029060">
    <property type="entry name" value="PIN-like_dom_sf"/>
</dbReference>
<dbReference type="InterPro" id="IPR050556">
    <property type="entry name" value="Type_II_TA_system_RNase"/>
</dbReference>
<name>A0A511DMI8_9PSEU</name>
<dbReference type="SUPFAM" id="SSF88723">
    <property type="entry name" value="PIN domain-like"/>
    <property type="match status" value="1"/>
</dbReference>
<dbReference type="AlphaFoldDB" id="A0A511DMI8"/>
<comment type="similarity">
    <text evidence="7 8">Belongs to the PINc/VapC protein family.</text>
</comment>
<feature type="domain" description="PIN" evidence="9">
    <location>
        <begin position="1"/>
        <end position="120"/>
    </location>
</feature>
<evidence type="ECO:0000256" key="6">
    <source>
        <dbReference type="ARBA" id="ARBA00022842"/>
    </source>
</evidence>
<keyword evidence="3 8" id="KW-0540">Nuclease</keyword>
<comment type="function">
    <text evidence="8">Toxic component of a toxin-antitoxin (TA) system. An RNase.</text>
</comment>
<proteinExistence type="inferred from homology"/>
<protein>
    <recommendedName>
        <fullName evidence="8">Ribonuclease VapC</fullName>
        <shortName evidence="8">RNase VapC</shortName>
        <ecNumber evidence="8">3.1.-.-</ecNumber>
    </recommendedName>
    <alternativeName>
        <fullName evidence="8">Toxin VapC</fullName>
    </alternativeName>
</protein>
<feature type="binding site" evidence="8">
    <location>
        <position position="95"/>
    </location>
    <ligand>
        <name>Mg(2+)</name>
        <dbReference type="ChEBI" id="CHEBI:18420"/>
    </ligand>
</feature>
<dbReference type="GO" id="GO:0016787">
    <property type="term" value="F:hydrolase activity"/>
    <property type="evidence" value="ECO:0007669"/>
    <property type="project" value="UniProtKB-KW"/>
</dbReference>
<keyword evidence="8" id="KW-0800">Toxin</keyword>
<dbReference type="HAMAP" id="MF_00265">
    <property type="entry name" value="VapC_Nob1"/>
    <property type="match status" value="1"/>
</dbReference>
<sequence length="131" mass="14226">MILDTGVLVKTGRGRLDVASLGDQDELAVPAVVIAEYLGGIGLDPDPVRRASQRGYLDELLTVIPVVDYTRHVAEHHAALMGHVRRSGRPRGAHDLIIAASARATDRMLLTTDARARFDELPDVSVRVLKV</sequence>
<comment type="caution">
    <text evidence="10">The sequence shown here is derived from an EMBL/GenBank/DDBJ whole genome shotgun (WGS) entry which is preliminary data.</text>
</comment>
<dbReference type="InterPro" id="IPR022907">
    <property type="entry name" value="VapC_family"/>
</dbReference>
<evidence type="ECO:0000256" key="1">
    <source>
        <dbReference type="ARBA" id="ARBA00001946"/>
    </source>
</evidence>
<dbReference type="PANTHER" id="PTHR33653">
    <property type="entry name" value="RIBONUCLEASE VAPC2"/>
    <property type="match status" value="1"/>
</dbReference>
<dbReference type="GO" id="GO:0000287">
    <property type="term" value="F:magnesium ion binding"/>
    <property type="evidence" value="ECO:0007669"/>
    <property type="project" value="UniProtKB-UniRule"/>
</dbReference>
<dbReference type="RefSeq" id="WP_186817166.1">
    <property type="nucleotide sequence ID" value="NZ_BJVJ01000072.1"/>
</dbReference>
<evidence type="ECO:0000313" key="11">
    <source>
        <dbReference type="Proteomes" id="UP000321685"/>
    </source>
</evidence>
<dbReference type="PANTHER" id="PTHR33653:SF1">
    <property type="entry name" value="RIBONUCLEASE VAPC2"/>
    <property type="match status" value="1"/>
</dbReference>
<evidence type="ECO:0000256" key="3">
    <source>
        <dbReference type="ARBA" id="ARBA00022722"/>
    </source>
</evidence>
<dbReference type="GO" id="GO:0004540">
    <property type="term" value="F:RNA nuclease activity"/>
    <property type="evidence" value="ECO:0007669"/>
    <property type="project" value="InterPro"/>
</dbReference>
<gene>
    <name evidence="8" type="primary">vapC</name>
    <name evidence="10" type="ORF">PSU4_49840</name>
</gene>
<accession>A0A511DMI8</accession>
<comment type="cofactor">
    <cofactor evidence="1 8">
        <name>Mg(2+)</name>
        <dbReference type="ChEBI" id="CHEBI:18420"/>
    </cofactor>
</comment>
<evidence type="ECO:0000256" key="5">
    <source>
        <dbReference type="ARBA" id="ARBA00022801"/>
    </source>
</evidence>
<dbReference type="InterPro" id="IPR002716">
    <property type="entry name" value="PIN_dom"/>
</dbReference>
<dbReference type="Gene3D" id="3.40.50.1010">
    <property type="entry name" value="5'-nuclease"/>
    <property type="match status" value="1"/>
</dbReference>
<dbReference type="EC" id="3.1.-.-" evidence="8"/>
<feature type="binding site" evidence="8">
    <location>
        <position position="4"/>
    </location>
    <ligand>
        <name>Mg(2+)</name>
        <dbReference type="ChEBI" id="CHEBI:18420"/>
    </ligand>
</feature>
<keyword evidence="5 8" id="KW-0378">Hydrolase</keyword>
<evidence type="ECO:0000259" key="9">
    <source>
        <dbReference type="Pfam" id="PF01850"/>
    </source>
</evidence>
<keyword evidence="6 8" id="KW-0460">Magnesium</keyword>
<keyword evidence="11" id="KW-1185">Reference proteome</keyword>
<evidence type="ECO:0000256" key="8">
    <source>
        <dbReference type="HAMAP-Rule" id="MF_00265"/>
    </source>
</evidence>
<evidence type="ECO:0000313" key="10">
    <source>
        <dbReference type="EMBL" id="GEL26030.1"/>
    </source>
</evidence>
<evidence type="ECO:0000256" key="2">
    <source>
        <dbReference type="ARBA" id="ARBA00022649"/>
    </source>
</evidence>